<dbReference type="EMBL" id="AFZX01000088">
    <property type="protein sequence ID" value="EHL06010.1"/>
    <property type="molecule type" value="Genomic_DNA"/>
</dbReference>
<dbReference type="Proteomes" id="UP000004416">
    <property type="component" value="Unassembled WGS sequence"/>
</dbReference>
<organism evidence="2 3">
    <name type="scientific">Desulfitobacterium hafniense DP7</name>
    <dbReference type="NCBI Taxonomy" id="537010"/>
    <lineage>
        <taxon>Bacteria</taxon>
        <taxon>Bacillati</taxon>
        <taxon>Bacillota</taxon>
        <taxon>Clostridia</taxon>
        <taxon>Eubacteriales</taxon>
        <taxon>Desulfitobacteriaceae</taxon>
        <taxon>Desulfitobacterium</taxon>
    </lineage>
</organism>
<evidence type="ECO:0000313" key="3">
    <source>
        <dbReference type="Proteomes" id="UP000004416"/>
    </source>
</evidence>
<proteinExistence type="predicted"/>
<dbReference type="HOGENOM" id="CLU_2022997_0_0_9"/>
<protein>
    <submittedName>
        <fullName evidence="2">Uncharacterized protein</fullName>
    </submittedName>
</protein>
<evidence type="ECO:0000313" key="2">
    <source>
        <dbReference type="EMBL" id="EHL06010.1"/>
    </source>
</evidence>
<feature type="region of interest" description="Disordered" evidence="1">
    <location>
        <begin position="1"/>
        <end position="69"/>
    </location>
</feature>
<dbReference type="AlphaFoldDB" id="G9XQR0"/>
<sequence length="122" mass="13333">MKPPPQWQGQGEGGQDAADQLACSVSGKNKGGSETDHVYPGPFFLQKKREKGKESHPGCPVDNADSRQGPKAVIMENSTKQEILKTAKGLFNMTCEKSSVLHRRGMNRLCASQKSIVFGRIF</sequence>
<comment type="caution">
    <text evidence="2">The sequence shown here is derived from an EMBL/GenBank/DDBJ whole genome shotgun (WGS) entry which is preliminary data.</text>
</comment>
<gene>
    <name evidence="2" type="ORF">HMPREF0322_03308</name>
</gene>
<accession>G9XQR0</accession>
<name>G9XQR0_DESHA</name>
<evidence type="ECO:0000256" key="1">
    <source>
        <dbReference type="SAM" id="MobiDB-lite"/>
    </source>
</evidence>
<reference evidence="2 3" key="1">
    <citation type="submission" date="2011-08" db="EMBL/GenBank/DDBJ databases">
        <authorList>
            <person name="Weinstock G."/>
            <person name="Sodergren E."/>
            <person name="Clifton S."/>
            <person name="Fulton L."/>
            <person name="Fulton B."/>
            <person name="Courtney L."/>
            <person name="Fronick C."/>
            <person name="Harrison M."/>
            <person name="Strong C."/>
            <person name="Farmer C."/>
            <person name="Delahaunty K."/>
            <person name="Markovic C."/>
            <person name="Hall O."/>
            <person name="Minx P."/>
            <person name="Tomlinson C."/>
            <person name="Mitreva M."/>
            <person name="Hou S."/>
            <person name="Chen J."/>
            <person name="Wollam A."/>
            <person name="Pepin K.H."/>
            <person name="Johnson M."/>
            <person name="Bhonagiri V."/>
            <person name="Zhang X."/>
            <person name="Suruliraj S."/>
            <person name="Warren W."/>
            <person name="Chinwalla A."/>
            <person name="Mardis E.R."/>
            <person name="Wilson R.K."/>
        </authorList>
    </citation>
    <scope>NUCLEOTIDE SEQUENCE [LARGE SCALE GENOMIC DNA]</scope>
    <source>
        <strain evidence="2 3">DP7</strain>
    </source>
</reference>